<dbReference type="KEGG" id="smo:SELMODRAFT_89075"/>
<dbReference type="Gramene" id="EFJ30563">
    <property type="protein sequence ID" value="EFJ30563"/>
    <property type="gene ID" value="SELMODRAFT_89075"/>
</dbReference>
<name>D8RBT7_SELML</name>
<feature type="transmembrane region" description="Helical" evidence="10">
    <location>
        <begin position="14"/>
        <end position="33"/>
    </location>
</feature>
<sequence length="590" mass="64390">MEDSDRRTRARRRFSVVIPQLVLLLVLGFYRVWTASAQLQSLRAAAAPGGRSRNARYLGEITNAARQNAAGLVESSEDHRHCASIDNLPPRRRCEHARLHCKNGRSVLNYVSLHYCALDQRSWLSVPLLLAAVLLAFFCLAETAERFFSPVATLMVEMLSMSPTMGGVTLLALGNGAPDVFASMAAIGGGNSRIGLGAIISAGTFVSAFVVGSVALVAAPFSVKPLPFVRDVVFYLAAVGLVFLVYMKGVVTFWQAVGFVSFYAVFIVVVVVMDLAREAQLDHDQVPQKLVQAGIDEIYVEADAERLNLCQESFRKSWKDFLASFWDFKVASLSSSKIRSMLQAPLHVILRATIPEINPFNWSRAYSTANFVFCPLLLLVMFRSMIPIDHPVVFFVSSVKLPLWSLVLVQNLFLAAAFFVSTKHPPESTQFPVAFMAFVMSVLWISFVASELLGCLAALGIVLGVSPALLGLTVLAWGNSMGDLVADIAIARAGKPEMAIAGCFAGPMFNMLVGLGFALVLHTSYLKPPEYYLSYHPSLLIAFGFLFTSLVGSLLVVACSKFQVTRTWGLCLIGLYFIFTLVSVFSGTLS</sequence>
<evidence type="ECO:0000256" key="10">
    <source>
        <dbReference type="SAM" id="Phobius"/>
    </source>
</evidence>
<feature type="transmembrane region" description="Helical" evidence="10">
    <location>
        <begin position="368"/>
        <end position="386"/>
    </location>
</feature>
<dbReference type="Gene3D" id="1.20.1420.30">
    <property type="entry name" value="NCX, central ion-binding region"/>
    <property type="match status" value="2"/>
</dbReference>
<evidence type="ECO:0000313" key="13">
    <source>
        <dbReference type="Proteomes" id="UP000001514"/>
    </source>
</evidence>
<dbReference type="GO" id="GO:0006812">
    <property type="term" value="P:monoatomic cation transport"/>
    <property type="evidence" value="ECO:0000318"/>
    <property type="project" value="GO_Central"/>
</dbReference>
<dbReference type="Pfam" id="PF01699">
    <property type="entry name" value="Na_Ca_ex"/>
    <property type="match status" value="2"/>
</dbReference>
<keyword evidence="4 10" id="KW-0812">Transmembrane</keyword>
<feature type="transmembrane region" description="Helical" evidence="10">
    <location>
        <begin position="228"/>
        <end position="247"/>
    </location>
</feature>
<evidence type="ECO:0000256" key="8">
    <source>
        <dbReference type="ARBA" id="ARBA00023201"/>
    </source>
</evidence>
<dbReference type="GO" id="GO:0016020">
    <property type="term" value="C:membrane"/>
    <property type="evidence" value="ECO:0000318"/>
    <property type="project" value="GO_Central"/>
</dbReference>
<dbReference type="InterPro" id="IPR004837">
    <property type="entry name" value="NaCa_Exmemb"/>
</dbReference>
<dbReference type="EMBL" id="GL377575">
    <property type="protein sequence ID" value="EFJ30563.1"/>
    <property type="molecule type" value="Genomic_DNA"/>
</dbReference>
<feature type="transmembrane region" description="Helical" evidence="10">
    <location>
        <begin position="570"/>
        <end position="589"/>
    </location>
</feature>
<accession>D8RBT7</accession>
<gene>
    <name evidence="12" type="ORF">SELMODRAFT_89075</name>
</gene>
<keyword evidence="7 10" id="KW-0472">Membrane</keyword>
<keyword evidence="2" id="KW-0813">Transport</keyword>
<evidence type="ECO:0000313" key="12">
    <source>
        <dbReference type="EMBL" id="EFJ30563.1"/>
    </source>
</evidence>
<dbReference type="OMA" id="VKQPIDM"/>
<dbReference type="GO" id="GO:0015297">
    <property type="term" value="F:antiporter activity"/>
    <property type="evidence" value="ECO:0007669"/>
    <property type="project" value="UniProtKB-KW"/>
</dbReference>
<dbReference type="PANTHER" id="PTHR12266:SF33">
    <property type="entry name" value="CATION_CALCIUM EXCHANGER 5"/>
    <property type="match status" value="1"/>
</dbReference>
<comment type="subcellular location">
    <subcellularLocation>
        <location evidence="1">Membrane</location>
        <topology evidence="1">Multi-pass membrane protein</topology>
    </subcellularLocation>
</comment>
<evidence type="ECO:0000256" key="7">
    <source>
        <dbReference type="ARBA" id="ARBA00023136"/>
    </source>
</evidence>
<evidence type="ECO:0000256" key="6">
    <source>
        <dbReference type="ARBA" id="ARBA00023053"/>
    </source>
</evidence>
<feature type="transmembrane region" description="Helical" evidence="10">
    <location>
        <begin position="122"/>
        <end position="141"/>
    </location>
</feature>
<dbReference type="eggNOG" id="KOG2399">
    <property type="taxonomic scope" value="Eukaryota"/>
</dbReference>
<keyword evidence="8" id="KW-0406">Ion transport</keyword>
<evidence type="ECO:0000256" key="5">
    <source>
        <dbReference type="ARBA" id="ARBA00022989"/>
    </source>
</evidence>
<feature type="transmembrane region" description="Helical" evidence="10">
    <location>
        <begin position="401"/>
        <end position="420"/>
    </location>
</feature>
<evidence type="ECO:0000256" key="2">
    <source>
        <dbReference type="ARBA" id="ARBA00022448"/>
    </source>
</evidence>
<feature type="transmembrane region" description="Helical" evidence="10">
    <location>
        <begin position="539"/>
        <end position="558"/>
    </location>
</feature>
<evidence type="ECO:0000259" key="11">
    <source>
        <dbReference type="Pfam" id="PF01699"/>
    </source>
</evidence>
<feature type="domain" description="Sodium/calcium exchanger membrane region" evidence="11">
    <location>
        <begin position="434"/>
        <end position="584"/>
    </location>
</feature>
<reference evidence="12 13" key="1">
    <citation type="journal article" date="2011" name="Science">
        <title>The Selaginella genome identifies genetic changes associated with the evolution of vascular plants.</title>
        <authorList>
            <person name="Banks J.A."/>
            <person name="Nishiyama T."/>
            <person name="Hasebe M."/>
            <person name="Bowman J.L."/>
            <person name="Gribskov M."/>
            <person name="dePamphilis C."/>
            <person name="Albert V.A."/>
            <person name="Aono N."/>
            <person name="Aoyama T."/>
            <person name="Ambrose B.A."/>
            <person name="Ashton N.W."/>
            <person name="Axtell M.J."/>
            <person name="Barker E."/>
            <person name="Barker M.S."/>
            <person name="Bennetzen J.L."/>
            <person name="Bonawitz N.D."/>
            <person name="Chapple C."/>
            <person name="Cheng C."/>
            <person name="Correa L.G."/>
            <person name="Dacre M."/>
            <person name="DeBarry J."/>
            <person name="Dreyer I."/>
            <person name="Elias M."/>
            <person name="Engstrom E.M."/>
            <person name="Estelle M."/>
            <person name="Feng L."/>
            <person name="Finet C."/>
            <person name="Floyd S.K."/>
            <person name="Frommer W.B."/>
            <person name="Fujita T."/>
            <person name="Gramzow L."/>
            <person name="Gutensohn M."/>
            <person name="Harholt J."/>
            <person name="Hattori M."/>
            <person name="Heyl A."/>
            <person name="Hirai T."/>
            <person name="Hiwatashi Y."/>
            <person name="Ishikawa M."/>
            <person name="Iwata M."/>
            <person name="Karol K.G."/>
            <person name="Koehler B."/>
            <person name="Kolukisaoglu U."/>
            <person name="Kubo M."/>
            <person name="Kurata T."/>
            <person name="Lalonde S."/>
            <person name="Li K."/>
            <person name="Li Y."/>
            <person name="Litt A."/>
            <person name="Lyons E."/>
            <person name="Manning G."/>
            <person name="Maruyama T."/>
            <person name="Michael T.P."/>
            <person name="Mikami K."/>
            <person name="Miyazaki S."/>
            <person name="Morinaga S."/>
            <person name="Murata T."/>
            <person name="Mueller-Roeber B."/>
            <person name="Nelson D.R."/>
            <person name="Obara M."/>
            <person name="Oguri Y."/>
            <person name="Olmstead R.G."/>
            <person name="Onodera N."/>
            <person name="Petersen B.L."/>
            <person name="Pils B."/>
            <person name="Prigge M."/>
            <person name="Rensing S.A."/>
            <person name="Riano-Pachon D.M."/>
            <person name="Roberts A.W."/>
            <person name="Sato Y."/>
            <person name="Scheller H.V."/>
            <person name="Schulz B."/>
            <person name="Schulz C."/>
            <person name="Shakirov E.V."/>
            <person name="Shibagaki N."/>
            <person name="Shinohara N."/>
            <person name="Shippen D.E."/>
            <person name="Soerensen I."/>
            <person name="Sotooka R."/>
            <person name="Sugimoto N."/>
            <person name="Sugita M."/>
            <person name="Sumikawa N."/>
            <person name="Tanurdzic M."/>
            <person name="Theissen G."/>
            <person name="Ulvskov P."/>
            <person name="Wakazuki S."/>
            <person name="Weng J.K."/>
            <person name="Willats W.W."/>
            <person name="Wipf D."/>
            <person name="Wolf P.G."/>
            <person name="Yang L."/>
            <person name="Zimmer A.D."/>
            <person name="Zhu Q."/>
            <person name="Mitros T."/>
            <person name="Hellsten U."/>
            <person name="Loque D."/>
            <person name="Otillar R."/>
            <person name="Salamov A."/>
            <person name="Schmutz J."/>
            <person name="Shapiro H."/>
            <person name="Lindquist E."/>
            <person name="Lucas S."/>
            <person name="Rokhsar D."/>
            <person name="Grigoriev I.V."/>
        </authorList>
    </citation>
    <scope>NUCLEOTIDE SEQUENCE [LARGE SCALE GENOMIC DNA]</scope>
</reference>
<feature type="domain" description="Sodium/calcium exchanger membrane region" evidence="11">
    <location>
        <begin position="131"/>
        <end position="271"/>
    </location>
</feature>
<dbReference type="FunCoup" id="D8RBT7">
    <property type="interactions" value="406"/>
</dbReference>
<dbReference type="Proteomes" id="UP000001514">
    <property type="component" value="Unassembled WGS sequence"/>
</dbReference>
<dbReference type="GO" id="GO:0008324">
    <property type="term" value="F:monoatomic cation transmembrane transporter activity"/>
    <property type="evidence" value="ECO:0000318"/>
    <property type="project" value="GO_Central"/>
</dbReference>
<feature type="transmembrane region" description="Helical" evidence="10">
    <location>
        <begin position="432"/>
        <end position="450"/>
    </location>
</feature>
<feature type="transmembrane region" description="Helical" evidence="10">
    <location>
        <begin position="153"/>
        <end position="174"/>
    </location>
</feature>
<feature type="transmembrane region" description="Helical" evidence="10">
    <location>
        <begin position="456"/>
        <end position="477"/>
    </location>
</feature>
<evidence type="ECO:0000256" key="9">
    <source>
        <dbReference type="ARBA" id="ARBA00038187"/>
    </source>
</evidence>
<evidence type="ECO:0000256" key="1">
    <source>
        <dbReference type="ARBA" id="ARBA00004141"/>
    </source>
</evidence>
<dbReference type="PANTHER" id="PTHR12266">
    <property type="entry name" value="NA+/CA2+ K+ INDEPENDENT EXCHANGER"/>
    <property type="match status" value="1"/>
</dbReference>
<organism evidence="13">
    <name type="scientific">Selaginella moellendorffii</name>
    <name type="common">Spikemoss</name>
    <dbReference type="NCBI Taxonomy" id="88036"/>
    <lineage>
        <taxon>Eukaryota</taxon>
        <taxon>Viridiplantae</taxon>
        <taxon>Streptophyta</taxon>
        <taxon>Embryophyta</taxon>
        <taxon>Tracheophyta</taxon>
        <taxon>Lycopodiopsida</taxon>
        <taxon>Selaginellales</taxon>
        <taxon>Selaginellaceae</taxon>
        <taxon>Selaginella</taxon>
    </lineage>
</organism>
<dbReference type="OrthoDB" id="407410at2759"/>
<evidence type="ECO:0000256" key="3">
    <source>
        <dbReference type="ARBA" id="ARBA00022449"/>
    </source>
</evidence>
<dbReference type="InParanoid" id="D8RBT7"/>
<dbReference type="AlphaFoldDB" id="D8RBT7"/>
<dbReference type="HOGENOM" id="CLU_004979_1_1_1"/>
<keyword evidence="13" id="KW-1185">Reference proteome</keyword>
<feature type="transmembrane region" description="Helical" evidence="10">
    <location>
        <begin position="498"/>
        <end position="519"/>
    </location>
</feature>
<keyword evidence="6" id="KW-0915">Sodium</keyword>
<dbReference type="InterPro" id="IPR051359">
    <property type="entry name" value="CaCA_antiporter"/>
</dbReference>
<evidence type="ECO:0000256" key="4">
    <source>
        <dbReference type="ARBA" id="ARBA00022692"/>
    </source>
</evidence>
<proteinExistence type="inferred from homology"/>
<dbReference type="InterPro" id="IPR044880">
    <property type="entry name" value="NCX_ion-bd_dom_sf"/>
</dbReference>
<feature type="transmembrane region" description="Helical" evidence="10">
    <location>
        <begin position="253"/>
        <end position="273"/>
    </location>
</feature>
<keyword evidence="5 10" id="KW-1133">Transmembrane helix</keyword>
<keyword evidence="8" id="KW-0739">Sodium transport</keyword>
<dbReference type="GO" id="GO:0006814">
    <property type="term" value="P:sodium ion transport"/>
    <property type="evidence" value="ECO:0007669"/>
    <property type="project" value="UniProtKB-KW"/>
</dbReference>
<keyword evidence="3" id="KW-0050">Antiport</keyword>
<dbReference type="STRING" id="88036.D8RBT7"/>
<protein>
    <recommendedName>
        <fullName evidence="11">Sodium/calcium exchanger membrane region domain-containing protein</fullName>
    </recommendedName>
</protein>
<comment type="similarity">
    <text evidence="9">Belongs to the Ca(2+):cation antiporter (CaCA) (TC 2.A.19) family. Cation/calcium exchanger (CCX) subfamily.</text>
</comment>
<feature type="transmembrane region" description="Helical" evidence="10">
    <location>
        <begin position="194"/>
        <end position="221"/>
    </location>
</feature>